<comment type="caution">
    <text evidence="1">The sequence shown here is derived from an EMBL/GenBank/DDBJ whole genome shotgun (WGS) entry which is preliminary data.</text>
</comment>
<sequence length="111" mass="12348">MPHTQIPHTRRIQRREITVSAVVFRPVSESCGGPLSPAPLRLDIPFQEIVNVLTAAPDIRVSWAAITVCSLSAHLLLCSSNILYKERQILSTPVGRDYRDYSSLWHVLSAG</sequence>
<dbReference type="EMBL" id="BGZK01000012">
    <property type="protein sequence ID" value="GBP04112.1"/>
    <property type="molecule type" value="Genomic_DNA"/>
</dbReference>
<evidence type="ECO:0000313" key="1">
    <source>
        <dbReference type="EMBL" id="GBP04112.1"/>
    </source>
</evidence>
<accession>A0A4C1SPR1</accession>
<dbReference type="AlphaFoldDB" id="A0A4C1SPR1"/>
<gene>
    <name evidence="1" type="ORF">EVAR_74845_1</name>
</gene>
<organism evidence="1 2">
    <name type="scientific">Eumeta variegata</name>
    <name type="common">Bagworm moth</name>
    <name type="synonym">Eumeta japonica</name>
    <dbReference type="NCBI Taxonomy" id="151549"/>
    <lineage>
        <taxon>Eukaryota</taxon>
        <taxon>Metazoa</taxon>
        <taxon>Ecdysozoa</taxon>
        <taxon>Arthropoda</taxon>
        <taxon>Hexapoda</taxon>
        <taxon>Insecta</taxon>
        <taxon>Pterygota</taxon>
        <taxon>Neoptera</taxon>
        <taxon>Endopterygota</taxon>
        <taxon>Lepidoptera</taxon>
        <taxon>Glossata</taxon>
        <taxon>Ditrysia</taxon>
        <taxon>Tineoidea</taxon>
        <taxon>Psychidae</taxon>
        <taxon>Oiketicinae</taxon>
        <taxon>Eumeta</taxon>
    </lineage>
</organism>
<keyword evidence="2" id="KW-1185">Reference proteome</keyword>
<dbReference type="Proteomes" id="UP000299102">
    <property type="component" value="Unassembled WGS sequence"/>
</dbReference>
<reference evidence="1 2" key="1">
    <citation type="journal article" date="2019" name="Commun. Biol.">
        <title>The bagworm genome reveals a unique fibroin gene that provides high tensile strength.</title>
        <authorList>
            <person name="Kono N."/>
            <person name="Nakamura H."/>
            <person name="Ohtoshi R."/>
            <person name="Tomita M."/>
            <person name="Numata K."/>
            <person name="Arakawa K."/>
        </authorList>
    </citation>
    <scope>NUCLEOTIDE SEQUENCE [LARGE SCALE GENOMIC DNA]</scope>
</reference>
<evidence type="ECO:0000313" key="2">
    <source>
        <dbReference type="Proteomes" id="UP000299102"/>
    </source>
</evidence>
<name>A0A4C1SPR1_EUMVA</name>
<proteinExistence type="predicted"/>
<protein>
    <submittedName>
        <fullName evidence="1">Uncharacterized protein</fullName>
    </submittedName>
</protein>